<dbReference type="EMBL" id="CM029043">
    <property type="protein sequence ID" value="KAG2610870.1"/>
    <property type="molecule type" value="Genomic_DNA"/>
</dbReference>
<evidence type="ECO:0000313" key="3">
    <source>
        <dbReference type="Proteomes" id="UP000823388"/>
    </source>
</evidence>
<dbReference type="Proteomes" id="UP000823388">
    <property type="component" value="Chromosome 4K"/>
</dbReference>
<feature type="region of interest" description="Disordered" evidence="1">
    <location>
        <begin position="31"/>
        <end position="58"/>
    </location>
</feature>
<feature type="compositionally biased region" description="Low complexity" evidence="1">
    <location>
        <begin position="43"/>
        <end position="52"/>
    </location>
</feature>
<reference evidence="2" key="1">
    <citation type="submission" date="2020-05" db="EMBL/GenBank/DDBJ databases">
        <title>WGS assembly of Panicum virgatum.</title>
        <authorList>
            <person name="Lovell J.T."/>
            <person name="Jenkins J."/>
            <person name="Shu S."/>
            <person name="Juenger T.E."/>
            <person name="Schmutz J."/>
        </authorList>
    </citation>
    <scope>NUCLEOTIDE SEQUENCE</scope>
    <source>
        <strain evidence="2">AP13</strain>
    </source>
</reference>
<proteinExistence type="predicted"/>
<accession>A0A8T0TJ23</accession>
<protein>
    <submittedName>
        <fullName evidence="2">Uncharacterized protein</fullName>
    </submittedName>
</protein>
<dbReference type="AlphaFoldDB" id="A0A8T0TJ23"/>
<organism evidence="2 3">
    <name type="scientific">Panicum virgatum</name>
    <name type="common">Blackwell switchgrass</name>
    <dbReference type="NCBI Taxonomy" id="38727"/>
    <lineage>
        <taxon>Eukaryota</taxon>
        <taxon>Viridiplantae</taxon>
        <taxon>Streptophyta</taxon>
        <taxon>Embryophyta</taxon>
        <taxon>Tracheophyta</taxon>
        <taxon>Spermatophyta</taxon>
        <taxon>Magnoliopsida</taxon>
        <taxon>Liliopsida</taxon>
        <taxon>Poales</taxon>
        <taxon>Poaceae</taxon>
        <taxon>PACMAD clade</taxon>
        <taxon>Panicoideae</taxon>
        <taxon>Panicodae</taxon>
        <taxon>Paniceae</taxon>
        <taxon>Panicinae</taxon>
        <taxon>Panicum</taxon>
        <taxon>Panicum sect. Hiantes</taxon>
    </lineage>
</organism>
<evidence type="ECO:0000313" key="2">
    <source>
        <dbReference type="EMBL" id="KAG2610870.1"/>
    </source>
</evidence>
<name>A0A8T0TJ23_PANVG</name>
<comment type="caution">
    <text evidence="2">The sequence shown here is derived from an EMBL/GenBank/DDBJ whole genome shotgun (WGS) entry which is preliminary data.</text>
</comment>
<dbReference type="PROSITE" id="PS51257">
    <property type="entry name" value="PROKAR_LIPOPROTEIN"/>
    <property type="match status" value="1"/>
</dbReference>
<gene>
    <name evidence="2" type="ORF">PVAP13_4KG221005</name>
</gene>
<keyword evidence="3" id="KW-1185">Reference proteome</keyword>
<evidence type="ECO:0000256" key="1">
    <source>
        <dbReference type="SAM" id="MobiDB-lite"/>
    </source>
</evidence>
<sequence length="162" mass="17290">MLCRTKYGENSSQKFVFRLSMSTETSSHSSFVTGCVTRPPPRSATAAPAAPAKGDPKYLDDSPARPLLLARVHRRFAGAHPRAVAPLRPRLCAVPLVTGTLGFRTRDISYGNRCALPSGYLVGIVLAVGERPPVNGRAPAWTRTSCSLDSRSHMSAAVRGSG</sequence>